<protein>
    <submittedName>
        <fullName evidence="1">Uncharacterized protein</fullName>
    </submittedName>
</protein>
<reference evidence="1" key="1">
    <citation type="submission" date="2024-09" db="EMBL/GenBank/DDBJ databases">
        <title>Black Yeasts Isolated from many extreme environments.</title>
        <authorList>
            <person name="Coleine C."/>
            <person name="Stajich J.E."/>
            <person name="Selbmann L."/>
        </authorList>
    </citation>
    <scope>NUCLEOTIDE SEQUENCE</scope>
    <source>
        <strain evidence="1">CCFEE 5737</strain>
    </source>
</reference>
<gene>
    <name evidence="1" type="ORF">LTS18_002590</name>
</gene>
<comment type="caution">
    <text evidence="1">The sequence shown here is derived from an EMBL/GenBank/DDBJ whole genome shotgun (WGS) entry which is preliminary data.</text>
</comment>
<evidence type="ECO:0000313" key="1">
    <source>
        <dbReference type="EMBL" id="KAK3043944.1"/>
    </source>
</evidence>
<dbReference type="EMBL" id="JAWDJW010012650">
    <property type="protein sequence ID" value="KAK3043944.1"/>
    <property type="molecule type" value="Genomic_DNA"/>
</dbReference>
<sequence>MQEMWLFGQLNTLGRSKLEQETEEDAKVVQSLLERVVKSQGAAGQSDEETTKK</sequence>
<evidence type="ECO:0000313" key="2">
    <source>
        <dbReference type="Proteomes" id="UP001186974"/>
    </source>
</evidence>
<name>A0ACC3CS91_9PEZI</name>
<organism evidence="1 2">
    <name type="scientific">Coniosporium uncinatum</name>
    <dbReference type="NCBI Taxonomy" id="93489"/>
    <lineage>
        <taxon>Eukaryota</taxon>
        <taxon>Fungi</taxon>
        <taxon>Dikarya</taxon>
        <taxon>Ascomycota</taxon>
        <taxon>Pezizomycotina</taxon>
        <taxon>Dothideomycetes</taxon>
        <taxon>Dothideomycetes incertae sedis</taxon>
        <taxon>Coniosporium</taxon>
    </lineage>
</organism>
<dbReference type="Proteomes" id="UP001186974">
    <property type="component" value="Unassembled WGS sequence"/>
</dbReference>
<proteinExistence type="predicted"/>
<keyword evidence="2" id="KW-1185">Reference proteome</keyword>
<accession>A0ACC3CS91</accession>